<keyword evidence="2 15" id="KW-0597">Phosphoprotein</keyword>
<evidence type="ECO:0000256" key="8">
    <source>
        <dbReference type="ARBA" id="ARBA00022921"/>
    </source>
</evidence>
<keyword evidence="9 15" id="KW-1177">Microtubular inwards viral transport</keyword>
<dbReference type="GO" id="GO:0005198">
    <property type="term" value="F:structural molecule activity"/>
    <property type="evidence" value="ECO:0007669"/>
    <property type="project" value="UniProtKB-UniRule"/>
</dbReference>
<evidence type="ECO:0000256" key="14">
    <source>
        <dbReference type="ARBA" id="ARBA00023296"/>
    </source>
</evidence>
<evidence type="ECO:0000256" key="11">
    <source>
        <dbReference type="ARBA" id="ARBA00023120"/>
    </source>
</evidence>
<evidence type="ECO:0000256" key="12">
    <source>
        <dbReference type="ARBA" id="ARBA00023125"/>
    </source>
</evidence>
<evidence type="ECO:0000256" key="3">
    <source>
        <dbReference type="ARBA" id="ARBA00022561"/>
    </source>
</evidence>
<sequence length="472" mass="50848">MKHAHLSRRKRSTHNNTPHALRKRASATQLYQTCKAAGTCPADVIPKVEGTTIADQILKFGSMGVYFGGLGIGTGSGTGGRTGYVPLGTRPPSVPEPLPRPPVTIEPVGPSDPSIVSLLEESRLIEAGIPAPTHPTHGGFDITTSEVSTPAILDVTSSGSNVHVSVQTFNNPVFTEPSVLRPPPPVEAAGHLVISTSTVSTHSYEDIPMDTFVITGDHNFNTTSTPIPGTRVPARLGLYGRATQQVRVVDPAFLTSPARLVTYDNPAYEGVEDTLQFTHPSIYEAPDPDFLDIVALHRPALTSRKGAVRFSRLGQRATLKTRSGKQIGARVHFYHDLSSIAPAEEIEMQPLQPLQPLQPSGDDLYDIYADIDDPVQAPSTTGSLQTYVSSTSTPWNSTVPLSTGLDMVLQPGPDIPLDVPQAESPLHPALPLTPTSHVVVYGGDFYLHPSYYTIRKRRKRVHRFLSDVLVAA</sequence>
<gene>
    <name evidence="15 17" type="primary">L2</name>
</gene>
<evidence type="ECO:0000256" key="4">
    <source>
        <dbReference type="ARBA" id="ARBA00022562"/>
    </source>
</evidence>
<comment type="similarity">
    <text evidence="15">Belongs to the papillomaviridae L2 protein family.</text>
</comment>
<evidence type="ECO:0000256" key="13">
    <source>
        <dbReference type="ARBA" id="ARBA00023157"/>
    </source>
</evidence>
<evidence type="ECO:0000256" key="6">
    <source>
        <dbReference type="ARBA" id="ARBA00022812"/>
    </source>
</evidence>
<dbReference type="GO" id="GO:0003677">
    <property type="term" value="F:DNA binding"/>
    <property type="evidence" value="ECO:0007669"/>
    <property type="project" value="UniProtKB-UniRule"/>
</dbReference>
<dbReference type="Pfam" id="PF00513">
    <property type="entry name" value="Late_protein_L2"/>
    <property type="match status" value="1"/>
</dbReference>
<dbReference type="Proteomes" id="UP000124378">
    <property type="component" value="Segment"/>
</dbReference>
<evidence type="ECO:0000256" key="2">
    <source>
        <dbReference type="ARBA" id="ARBA00022553"/>
    </source>
</evidence>
<proteinExistence type="inferred from homology"/>
<keyword evidence="4 15" id="KW-1048">Host nucleus</keyword>
<keyword evidence="13 15" id="KW-1015">Disulfide bond</keyword>
<keyword evidence="8 15" id="KW-0426">Late protein</keyword>
<dbReference type="EMBL" id="EF558843">
    <property type="protein sequence ID" value="ABX56108.1"/>
    <property type="molecule type" value="Genomic_DNA"/>
</dbReference>
<evidence type="ECO:0000256" key="16">
    <source>
        <dbReference type="SAM" id="MobiDB-lite"/>
    </source>
</evidence>
<comment type="subunit">
    <text evidence="15">Interacts with major capsid protein L1. Interacts with E2; this interaction inhibits E2 transcriptional activity but not the DNA replication function E2. Interacts with host HSPA8; this interaction is required for L2 nuclear translocation. Interacts with host importins KPNB2 and KPNB3. Forms a complex with importin alpha2-beta1 heterodimers via interaction with the importin alpha2 adapter. Interacts with host DYNLT1; this interaction is essential for virus intracellular transport during entry. Interacts (via C-terminus) with host retromer subunits VPS35 AND VPS29.</text>
</comment>
<protein>
    <recommendedName>
        <fullName evidence="15">Minor capsid protein L2</fullName>
    </recommendedName>
</protein>
<evidence type="ECO:0000256" key="10">
    <source>
        <dbReference type="ARBA" id="ARBA00023046"/>
    </source>
</evidence>
<comment type="caution">
    <text evidence="15">Lacks conserved residue(s) required for the propagation of feature annotation.</text>
</comment>
<keyword evidence="6" id="KW-1040">Host Golgi apparatus</keyword>
<dbReference type="InterPro" id="IPR000784">
    <property type="entry name" value="Late_L2"/>
</dbReference>
<keyword evidence="5 15" id="KW-0945">Host-virus interaction</keyword>
<feature type="compositionally biased region" description="Basic residues" evidence="16">
    <location>
        <begin position="1"/>
        <end position="13"/>
    </location>
</feature>
<dbReference type="GO" id="GO:0043657">
    <property type="term" value="C:host cell"/>
    <property type="evidence" value="ECO:0007669"/>
    <property type="project" value="GOC"/>
</dbReference>
<dbReference type="HAMAP" id="MF_04003">
    <property type="entry name" value="PPV_L2"/>
    <property type="match status" value="1"/>
</dbReference>
<keyword evidence="14 15" id="KW-1160">Virus entry into host cell</keyword>
<dbReference type="GO" id="GO:0075521">
    <property type="term" value="P:microtubule-dependent intracellular transport of viral material towards nucleus"/>
    <property type="evidence" value="ECO:0007669"/>
    <property type="project" value="UniProtKB-UniRule"/>
</dbReference>
<keyword evidence="1 15" id="KW-1163">Viral penetration into host nucleus</keyword>
<evidence type="ECO:0000256" key="1">
    <source>
        <dbReference type="ARBA" id="ARBA00022524"/>
    </source>
</evidence>
<feature type="short sequence motif" description="Nuclear localization signal" evidence="15">
    <location>
        <begin position="453"/>
        <end position="461"/>
    </location>
</feature>
<accession>C3PUB0</accession>
<keyword evidence="3 15" id="KW-0167">Capsid protein</keyword>
<comment type="PTM">
    <text evidence="15">Highly phosphorylated.</text>
</comment>
<evidence type="ECO:0000313" key="17">
    <source>
        <dbReference type="EMBL" id="ABX56108.1"/>
    </source>
</evidence>
<dbReference type="GO" id="GO:0046718">
    <property type="term" value="P:symbiont entry into host cell"/>
    <property type="evidence" value="ECO:0007669"/>
    <property type="project" value="UniProtKB-KW"/>
</dbReference>
<feature type="region of interest" description="Disordered" evidence="16">
    <location>
        <begin position="1"/>
        <end position="24"/>
    </location>
</feature>
<keyword evidence="10" id="KW-1039">Host endosome</keyword>
<keyword evidence="12 15" id="KW-0238">DNA-binding</keyword>
<evidence type="ECO:0000256" key="9">
    <source>
        <dbReference type="ARBA" id="ARBA00022952"/>
    </source>
</evidence>
<comment type="function">
    <text evidence="15">Minor protein of the capsid that localizes along the inner surface of the virion, within the central cavities beneath the L1 pentamers. Plays a role in capsid stabilization through interaction with the major capsid protein L1. Once the virion enters the host cell, L2 escorts the genomic DNA into the nucleus by promoting escape from the endosomal compartments and traffic through the host Golgi network. Mechanistically, the C-terminus of L2 possesses a cell-penetrating peptide that protudes from the host endosome, interacts with host cytoplasmic retromer cargo and thereby mediates the capsid delivery to the host trans-Golgi network. Plays a role through its interaction with host dynein in the intracellular microtubule-dependent transport of viral capsid toward the nucleus. Mediates the viral genome import into the nucleus through binding to host importins. Once within the nucleus, L2 localizes viral genomes to host PML bodies in order to activate early gene expression for establishment of infection. Later on, promotes late gene expression by interacting with the viral E2 protein and by inhibiting its transcriptional activation functions. During virion assembly, encapsidates the genome by direct interaction with the viral DNA.</text>
</comment>
<evidence type="ECO:0000256" key="5">
    <source>
        <dbReference type="ARBA" id="ARBA00022581"/>
    </source>
</evidence>
<keyword evidence="11 15" id="KW-1176">Cytoplasmic inwards viral transport</keyword>
<evidence type="ECO:0000256" key="7">
    <source>
        <dbReference type="ARBA" id="ARBA00022844"/>
    </source>
</evidence>
<organism evidence="17 18">
    <name type="scientific">Macaca fascicularis papillomavirus 5</name>
    <dbReference type="NCBI Taxonomy" id="471183"/>
    <lineage>
        <taxon>Viruses</taxon>
        <taxon>Monodnaviria</taxon>
        <taxon>Shotokuvirae</taxon>
        <taxon>Cossaviricota</taxon>
        <taxon>Papovaviricetes</taxon>
        <taxon>Zurhausenvirales</taxon>
        <taxon>Papillomaviridae</taxon>
        <taxon>Firstpapillomavirinae</taxon>
        <taxon>Alphapapillomavirus</taxon>
        <taxon>Rhesus papillomavirus type 1</taxon>
    </lineage>
</organism>
<evidence type="ECO:0000313" key="18">
    <source>
        <dbReference type="Proteomes" id="UP000124378"/>
    </source>
</evidence>
<keyword evidence="7 15" id="KW-0946">Virion</keyword>
<comment type="subcellular location">
    <subcellularLocation>
        <location evidence="15">Virion</location>
    </subcellularLocation>
    <subcellularLocation>
        <location evidence="15">Host nucleus</location>
    </subcellularLocation>
</comment>
<feature type="disulfide bond" evidence="15">
    <location>
        <begin position="34"/>
        <end position="40"/>
    </location>
</feature>
<dbReference type="GO" id="GO:0075732">
    <property type="term" value="P:viral penetration into host nucleus"/>
    <property type="evidence" value="ECO:0007669"/>
    <property type="project" value="UniProtKB-KW"/>
</dbReference>
<name>C3PUB0_RHPV1</name>
<dbReference type="GO" id="GO:0019028">
    <property type="term" value="C:viral capsid"/>
    <property type="evidence" value="ECO:0007669"/>
    <property type="project" value="UniProtKB-UniRule"/>
</dbReference>
<dbReference type="GO" id="GO:0042025">
    <property type="term" value="C:host cell nucleus"/>
    <property type="evidence" value="ECO:0007669"/>
    <property type="project" value="UniProtKB-SubCell"/>
</dbReference>
<evidence type="ECO:0000256" key="15">
    <source>
        <dbReference type="HAMAP-Rule" id="MF_04003"/>
    </source>
</evidence>
<reference evidence="17 18" key="1">
    <citation type="journal article" date="2009" name="Virology">
        <title>Genomic diversity and interspecies host infection of alpha12 Macaca fascicularis papillomaviruses (MfPVs).</title>
        <authorList>
            <person name="Chen Z."/>
            <person name="van Doorslaer K."/>
            <person name="Desalle R."/>
            <person name="Wood C.E."/>
            <person name="Kaplan J.R."/>
            <person name="Wagner J.D."/>
            <person name="Burk R.D."/>
        </authorList>
    </citation>
    <scope>NUCLEOTIDE SEQUENCE [LARGE SCALE GENOMIC DNA]</scope>
    <source>
        <strain evidence="17">Mac76</strain>
    </source>
</reference>